<dbReference type="PANTHER" id="PTHR16019:SF5">
    <property type="entry name" value="BSD DOMAIN-CONTAINING PROTEIN 1"/>
    <property type="match status" value="1"/>
</dbReference>
<evidence type="ECO:0000256" key="1">
    <source>
        <dbReference type="SAM" id="MobiDB-lite"/>
    </source>
</evidence>
<gene>
    <name evidence="3" type="ORF">CEUSTIGMA_g10100.t1</name>
</gene>
<keyword evidence="4" id="KW-1185">Reference proteome</keyword>
<dbReference type="OrthoDB" id="73788at2759"/>
<feature type="region of interest" description="Disordered" evidence="1">
    <location>
        <begin position="519"/>
        <end position="581"/>
    </location>
</feature>
<dbReference type="GO" id="GO:0005737">
    <property type="term" value="C:cytoplasm"/>
    <property type="evidence" value="ECO:0007669"/>
    <property type="project" value="TreeGrafter"/>
</dbReference>
<feature type="domain" description="BSD" evidence="2">
    <location>
        <begin position="231"/>
        <end position="283"/>
    </location>
</feature>
<dbReference type="STRING" id="1157962.A0A250XHX3"/>
<feature type="region of interest" description="Disordered" evidence="1">
    <location>
        <begin position="170"/>
        <end position="196"/>
    </location>
</feature>
<dbReference type="SUPFAM" id="SSF140383">
    <property type="entry name" value="BSD domain-like"/>
    <property type="match status" value="1"/>
</dbReference>
<feature type="compositionally biased region" description="Low complexity" evidence="1">
    <location>
        <begin position="182"/>
        <end position="196"/>
    </location>
</feature>
<name>A0A250XHX3_9CHLO</name>
<feature type="region of interest" description="Disordered" evidence="1">
    <location>
        <begin position="332"/>
        <end position="360"/>
    </location>
</feature>
<dbReference type="PROSITE" id="PS50858">
    <property type="entry name" value="BSD"/>
    <property type="match status" value="1"/>
</dbReference>
<reference evidence="3 4" key="1">
    <citation type="submission" date="2017-08" db="EMBL/GenBank/DDBJ databases">
        <title>Acidophilic green algal genome provides insights into adaptation to an acidic environment.</title>
        <authorList>
            <person name="Hirooka S."/>
            <person name="Hirose Y."/>
            <person name="Kanesaki Y."/>
            <person name="Higuchi S."/>
            <person name="Fujiwara T."/>
            <person name="Onuma R."/>
            <person name="Era A."/>
            <person name="Ohbayashi R."/>
            <person name="Uzuka A."/>
            <person name="Nozaki H."/>
            <person name="Yoshikawa H."/>
            <person name="Miyagishima S.Y."/>
        </authorList>
    </citation>
    <scope>NUCLEOTIDE SEQUENCE [LARGE SCALE GENOMIC DNA]</scope>
    <source>
        <strain evidence="3 4">NIES-2499</strain>
    </source>
</reference>
<feature type="compositionally biased region" description="Acidic residues" evidence="1">
    <location>
        <begin position="570"/>
        <end position="581"/>
    </location>
</feature>
<dbReference type="Proteomes" id="UP000232323">
    <property type="component" value="Unassembled WGS sequence"/>
</dbReference>
<feature type="compositionally biased region" description="Polar residues" evidence="1">
    <location>
        <begin position="16"/>
        <end position="28"/>
    </location>
</feature>
<proteinExistence type="predicted"/>
<dbReference type="InterPro" id="IPR005607">
    <property type="entry name" value="BSD_dom"/>
</dbReference>
<protein>
    <recommendedName>
        <fullName evidence="2">BSD domain-containing protein</fullName>
    </recommendedName>
</protein>
<evidence type="ECO:0000313" key="4">
    <source>
        <dbReference type="Proteomes" id="UP000232323"/>
    </source>
</evidence>
<dbReference type="Pfam" id="PF03909">
    <property type="entry name" value="BSD"/>
    <property type="match status" value="1"/>
</dbReference>
<organism evidence="3 4">
    <name type="scientific">Chlamydomonas eustigma</name>
    <dbReference type="NCBI Taxonomy" id="1157962"/>
    <lineage>
        <taxon>Eukaryota</taxon>
        <taxon>Viridiplantae</taxon>
        <taxon>Chlorophyta</taxon>
        <taxon>core chlorophytes</taxon>
        <taxon>Chlorophyceae</taxon>
        <taxon>CS clade</taxon>
        <taxon>Chlamydomonadales</taxon>
        <taxon>Chlamydomonadaceae</taxon>
        <taxon>Chlamydomonas</taxon>
    </lineage>
</organism>
<dbReference type="InterPro" id="IPR035925">
    <property type="entry name" value="BSD_dom_sf"/>
</dbReference>
<dbReference type="Gene3D" id="1.10.3970.10">
    <property type="entry name" value="BSD domain"/>
    <property type="match status" value="1"/>
</dbReference>
<accession>A0A250XHX3</accession>
<evidence type="ECO:0000313" key="3">
    <source>
        <dbReference type="EMBL" id="GAX82674.1"/>
    </source>
</evidence>
<evidence type="ECO:0000259" key="2">
    <source>
        <dbReference type="PROSITE" id="PS50858"/>
    </source>
</evidence>
<feature type="region of interest" description="Disordered" evidence="1">
    <location>
        <begin position="10"/>
        <end position="33"/>
    </location>
</feature>
<dbReference type="EMBL" id="BEGY01000084">
    <property type="protein sequence ID" value="GAX82674.1"/>
    <property type="molecule type" value="Genomic_DNA"/>
</dbReference>
<sequence length="581" mass="61749">MFSSFFGAAGGANSAEIEQSADQGSSRFATEEGDSNLAHTNQLKIDFWNLSSVAANVAASVTKTVTERAYEAVQSVQQTDWKNELSVFTKVVKEDTQDLAQKTREAAEHLPETAAALPSALAEKLPHVSGSGAALENVGDSLSLLGKTLLDGTKGLFEQVRDGIEEEIAAATKDTKRRPGRSSASNTAAAANTKATTPAKYSRFEAEVASMQRDSNTYLDEPEDVEDFETWKSRFSISGVKEDIKKLLASNSFMSELQSRIVPDVVEEEEFWTRYFYRLHKLNMKEEQRLQVAMRAQHMSIQEEEELGWDDLDPDSAPKPEIIGSATIAAATQASSNNDSRGDADGTALNSCEPDAEVTGRTEAEVVSCALEDEASLAVEAPARCSVEEQAGAAADMDTTSPQRVGLSDTVLSTPLNTASSSQTALPDHGSIAAQPLLAEAVFPAGSVVKEVDTAVNYTPATSAGGMTAGQADSPAKNSSVTGVDIECESIAAAETSSDSSGREWCVVVSPTAKALERIPQPCAGDAGDYEDTKIRAESTRSESAVAGIGKSSEGQQPKQLKPRPKPAGGDEEDLDWGNWD</sequence>
<dbReference type="AlphaFoldDB" id="A0A250XHX3"/>
<dbReference type="SMART" id="SM00751">
    <property type="entry name" value="BSD"/>
    <property type="match status" value="1"/>
</dbReference>
<feature type="compositionally biased region" description="Basic and acidic residues" evidence="1">
    <location>
        <begin position="531"/>
        <end position="541"/>
    </location>
</feature>
<dbReference type="InterPro" id="IPR051494">
    <property type="entry name" value="BSD_domain-containing"/>
</dbReference>
<comment type="caution">
    <text evidence="3">The sequence shown here is derived from an EMBL/GenBank/DDBJ whole genome shotgun (WGS) entry which is preliminary data.</text>
</comment>
<dbReference type="PANTHER" id="PTHR16019">
    <property type="entry name" value="SYNAPSE-ASSOCIATED PROTEIN"/>
    <property type="match status" value="1"/>
</dbReference>